<comment type="caution">
    <text evidence="6">The sequence shown here is derived from an EMBL/GenBank/DDBJ whole genome shotgun (WGS) entry which is preliminary data.</text>
</comment>
<evidence type="ECO:0000259" key="5">
    <source>
        <dbReference type="PROSITE" id="PS50106"/>
    </source>
</evidence>
<dbReference type="AlphaFoldDB" id="A0A0V0YL66"/>
<sequence length="425" mass="47900">MLIHFYMLYEVTNYLETCSFDHFCKFDTVTIRKQMKELACHRRCSLIDDLIVRPAAVIQLKTRPYSRSVEVAMALAADAPRTRLCHLMKSSVDQEYGFNLHAEAGKGQYIGSVDYNSPADNAGLCRGDRIVAVNGVYVADQPHKDVVAKIKEDPLQCRLTVIDEAGELWYRERNLTVPLQDEIEDNAVLEQKPLPRLCTLVRSNVNQEYGFNLHADRGRGHFIGKVDVGSIAERAGLEQGQRIVGVNNTLIYVSSSHKDVVRLIKQDPSGVQLLVASPSVDDWYRSNGVEFSFTETETWLPSVVTSEQRKDNNNGYVTTTEGDDQIDGKFKMEITKTATPMTEPEQRKVSLENVNDQQFGAESANGSSFSSHYVSQESQSSRNGLGDLWDLTAAEMRQRLLRQKKVDPRSQPLSLEKKYEIAQNL</sequence>
<feature type="region of interest" description="Disordered" evidence="4">
    <location>
        <begin position="360"/>
        <end position="384"/>
    </location>
</feature>
<dbReference type="PANTHER" id="PTHR14191:SF28">
    <property type="entry name" value="GH04176P-RELATED"/>
    <property type="match status" value="1"/>
</dbReference>
<evidence type="ECO:0000256" key="4">
    <source>
        <dbReference type="SAM" id="MobiDB-lite"/>
    </source>
</evidence>
<dbReference type="GO" id="GO:0072659">
    <property type="term" value="P:protein localization to plasma membrane"/>
    <property type="evidence" value="ECO:0007669"/>
    <property type="project" value="TreeGrafter"/>
</dbReference>
<dbReference type="PROSITE" id="PS50106">
    <property type="entry name" value="PDZ"/>
    <property type="match status" value="2"/>
</dbReference>
<dbReference type="Pfam" id="PF00595">
    <property type="entry name" value="PDZ"/>
    <property type="match status" value="1"/>
</dbReference>
<evidence type="ECO:0000313" key="7">
    <source>
        <dbReference type="Proteomes" id="UP000054815"/>
    </source>
</evidence>
<evidence type="ECO:0000313" key="6">
    <source>
        <dbReference type="EMBL" id="KRY00923.1"/>
    </source>
</evidence>
<organism evidence="6 7">
    <name type="scientific">Trichinella pseudospiralis</name>
    <name type="common">Parasitic roundworm</name>
    <dbReference type="NCBI Taxonomy" id="6337"/>
    <lineage>
        <taxon>Eukaryota</taxon>
        <taxon>Metazoa</taxon>
        <taxon>Ecdysozoa</taxon>
        <taxon>Nematoda</taxon>
        <taxon>Enoplea</taxon>
        <taxon>Dorylaimia</taxon>
        <taxon>Trichinellida</taxon>
        <taxon>Trichinellidae</taxon>
        <taxon>Trichinella</taxon>
    </lineage>
</organism>
<gene>
    <name evidence="6" type="primary">SLC9A3R2</name>
    <name evidence="6" type="ORF">T4E_11443</name>
</gene>
<feature type="compositionally biased region" description="Low complexity" evidence="4">
    <location>
        <begin position="367"/>
        <end position="381"/>
    </location>
</feature>
<evidence type="ECO:0000256" key="1">
    <source>
        <dbReference type="ARBA" id="ARBA00004236"/>
    </source>
</evidence>
<evidence type="ECO:0000256" key="2">
    <source>
        <dbReference type="ARBA" id="ARBA00022475"/>
    </source>
</evidence>
<evidence type="ECO:0000256" key="3">
    <source>
        <dbReference type="ARBA" id="ARBA00022737"/>
    </source>
</evidence>
<dbReference type="InterPro" id="IPR001478">
    <property type="entry name" value="PDZ"/>
</dbReference>
<keyword evidence="2" id="KW-1003">Cell membrane</keyword>
<dbReference type="Pfam" id="PF17820">
    <property type="entry name" value="PDZ_6"/>
    <property type="match status" value="1"/>
</dbReference>
<feature type="domain" description="PDZ" evidence="5">
    <location>
        <begin position="84"/>
        <end position="165"/>
    </location>
</feature>
<dbReference type="GO" id="GO:0043495">
    <property type="term" value="F:protein-membrane adaptor activity"/>
    <property type="evidence" value="ECO:0007669"/>
    <property type="project" value="TreeGrafter"/>
</dbReference>
<feature type="domain" description="PDZ" evidence="5">
    <location>
        <begin position="197"/>
        <end position="279"/>
    </location>
</feature>
<dbReference type="EMBL" id="JYDU01000005">
    <property type="protein sequence ID" value="KRY00923.1"/>
    <property type="molecule type" value="Genomic_DNA"/>
</dbReference>
<dbReference type="SUPFAM" id="SSF50156">
    <property type="entry name" value="PDZ domain-like"/>
    <property type="match status" value="2"/>
</dbReference>
<accession>A0A0V0YL66</accession>
<dbReference type="InterPro" id="IPR041489">
    <property type="entry name" value="PDZ_6"/>
</dbReference>
<protein>
    <submittedName>
        <fullName evidence="6">Na(+)/H(+) exchange regulatory cofactor NHE-RF2</fullName>
    </submittedName>
</protein>
<dbReference type="Gene3D" id="2.30.42.10">
    <property type="match status" value="2"/>
</dbReference>
<name>A0A0V0YL66_TRIPS</name>
<reference evidence="6 7" key="1">
    <citation type="submission" date="2015-01" db="EMBL/GenBank/DDBJ databases">
        <title>Evolution of Trichinella species and genotypes.</title>
        <authorList>
            <person name="Korhonen P.K."/>
            <person name="Edoardo P."/>
            <person name="Giuseppe L.R."/>
            <person name="Gasser R.B."/>
        </authorList>
    </citation>
    <scope>NUCLEOTIDE SEQUENCE [LARGE SCALE GENOMIC DNA]</scope>
    <source>
        <strain evidence="6">ISS141</strain>
    </source>
</reference>
<dbReference type="CDD" id="cd06768">
    <property type="entry name" value="PDZ_NHERF-like"/>
    <property type="match status" value="2"/>
</dbReference>
<keyword evidence="2" id="KW-0472">Membrane</keyword>
<proteinExistence type="predicted"/>
<dbReference type="GO" id="GO:0016324">
    <property type="term" value="C:apical plasma membrane"/>
    <property type="evidence" value="ECO:0007669"/>
    <property type="project" value="TreeGrafter"/>
</dbReference>
<dbReference type="InterPro" id="IPR036034">
    <property type="entry name" value="PDZ_sf"/>
</dbReference>
<comment type="subcellular location">
    <subcellularLocation>
        <location evidence="1">Cell membrane</location>
    </subcellularLocation>
</comment>
<dbReference type="PANTHER" id="PTHR14191">
    <property type="entry name" value="PDZ DOMAIN CONTAINING PROTEIN"/>
    <property type="match status" value="1"/>
</dbReference>
<dbReference type="Proteomes" id="UP000054815">
    <property type="component" value="Unassembled WGS sequence"/>
</dbReference>
<dbReference type="SMART" id="SM00228">
    <property type="entry name" value="PDZ"/>
    <property type="match status" value="2"/>
</dbReference>
<keyword evidence="3" id="KW-0677">Repeat</keyword>
<dbReference type="InterPro" id="IPR051067">
    <property type="entry name" value="NHER"/>
</dbReference>